<evidence type="ECO:0000313" key="2">
    <source>
        <dbReference type="EMBL" id="RKN71247.1"/>
    </source>
</evidence>
<dbReference type="Proteomes" id="UP000282311">
    <property type="component" value="Unassembled WGS sequence"/>
</dbReference>
<accession>A0A3B0BGZ0</accession>
<keyword evidence="1" id="KW-0812">Transmembrane</keyword>
<dbReference type="OrthoDB" id="2902278at2"/>
<feature type="transmembrane region" description="Helical" evidence="1">
    <location>
        <begin position="12"/>
        <end position="30"/>
    </location>
</feature>
<dbReference type="RefSeq" id="WP_120750881.1">
    <property type="nucleotide sequence ID" value="NZ_RBAH01000029.1"/>
</dbReference>
<feature type="transmembrane region" description="Helical" evidence="1">
    <location>
        <begin position="42"/>
        <end position="63"/>
    </location>
</feature>
<evidence type="ECO:0000313" key="3">
    <source>
        <dbReference type="Proteomes" id="UP000282311"/>
    </source>
</evidence>
<reference evidence="2 3" key="1">
    <citation type="journal article" date="2007" name="Int. J. Syst. Evol. Microbiol.">
        <title>Paenibacillus ginsengarvi sp. nov., isolated from soil from ginseng cultivation.</title>
        <authorList>
            <person name="Yoon M.H."/>
            <person name="Ten L.N."/>
            <person name="Im W.T."/>
        </authorList>
    </citation>
    <scope>NUCLEOTIDE SEQUENCE [LARGE SCALE GENOMIC DNA]</scope>
    <source>
        <strain evidence="2 3">KCTC 13059</strain>
    </source>
</reference>
<dbReference type="EMBL" id="RBAH01000029">
    <property type="protein sequence ID" value="RKN71247.1"/>
    <property type="molecule type" value="Genomic_DNA"/>
</dbReference>
<gene>
    <name evidence="2" type="ORF">D7M11_29580</name>
</gene>
<sequence>MDGAEVFSNFRPIYMLFIVILLLSVLITIFQRKRVYLIGGFARITISLLCSVVSAFLTYQIGILSDELGVGGDPVSFMMFLAVVILSIVNVIVFPREAIV</sequence>
<feature type="transmembrane region" description="Helical" evidence="1">
    <location>
        <begin position="75"/>
        <end position="94"/>
    </location>
</feature>
<keyword evidence="1" id="KW-0472">Membrane</keyword>
<name>A0A3B0BGZ0_9BACL</name>
<comment type="caution">
    <text evidence="2">The sequence shown here is derived from an EMBL/GenBank/DDBJ whole genome shotgun (WGS) entry which is preliminary data.</text>
</comment>
<organism evidence="2 3">
    <name type="scientific">Paenibacillus ginsengarvi</name>
    <dbReference type="NCBI Taxonomy" id="400777"/>
    <lineage>
        <taxon>Bacteria</taxon>
        <taxon>Bacillati</taxon>
        <taxon>Bacillota</taxon>
        <taxon>Bacilli</taxon>
        <taxon>Bacillales</taxon>
        <taxon>Paenibacillaceae</taxon>
        <taxon>Paenibacillus</taxon>
    </lineage>
</organism>
<proteinExistence type="predicted"/>
<protein>
    <submittedName>
        <fullName evidence="2">Uncharacterized protein</fullName>
    </submittedName>
</protein>
<keyword evidence="3" id="KW-1185">Reference proteome</keyword>
<evidence type="ECO:0000256" key="1">
    <source>
        <dbReference type="SAM" id="Phobius"/>
    </source>
</evidence>
<dbReference type="AlphaFoldDB" id="A0A3B0BGZ0"/>
<keyword evidence="1" id="KW-1133">Transmembrane helix</keyword>